<keyword evidence="4" id="KW-0808">Transferase</keyword>
<dbReference type="SUPFAM" id="SSF52794">
    <property type="entry name" value="PTS system IIB component-like"/>
    <property type="match status" value="1"/>
</dbReference>
<protein>
    <submittedName>
        <fullName evidence="9">PTS system cellobiose-specific IIB component</fullName>
    </submittedName>
</protein>
<dbReference type="PANTHER" id="PTHR34581">
    <property type="entry name" value="PTS SYSTEM N,N'-DIACETYLCHITOBIOSE-SPECIFIC EIIB COMPONENT"/>
    <property type="match status" value="1"/>
</dbReference>
<dbReference type="Pfam" id="PF02302">
    <property type="entry name" value="PTS_IIB"/>
    <property type="match status" value="1"/>
</dbReference>
<evidence type="ECO:0000259" key="8">
    <source>
        <dbReference type="PROSITE" id="PS51100"/>
    </source>
</evidence>
<dbReference type="Proteomes" id="UP000247485">
    <property type="component" value="Unassembled WGS sequence"/>
</dbReference>
<keyword evidence="1" id="KW-0813">Transport</keyword>
<sequence length="99" mass="10943">MIKVALICGTGASSSFMAVKLRAAVKEKGLHIEVSVCPETALTKEIETYDHILIGPHLSFLEEELPSRYQLKGKLAVIPYYIYATMDGCQLLKLITDSQ</sequence>
<keyword evidence="2" id="KW-0597">Phosphoprotein</keyword>
<evidence type="ECO:0000256" key="2">
    <source>
        <dbReference type="ARBA" id="ARBA00022553"/>
    </source>
</evidence>
<evidence type="ECO:0000256" key="6">
    <source>
        <dbReference type="ARBA" id="ARBA00022777"/>
    </source>
</evidence>
<keyword evidence="3" id="KW-0762">Sugar transport</keyword>
<dbReference type="Gene3D" id="3.40.50.2300">
    <property type="match status" value="1"/>
</dbReference>
<keyword evidence="6" id="KW-0418">Kinase</keyword>
<dbReference type="GO" id="GO:0009401">
    <property type="term" value="P:phosphoenolpyruvate-dependent sugar phosphotransferase system"/>
    <property type="evidence" value="ECO:0007669"/>
    <property type="project" value="UniProtKB-KW"/>
</dbReference>
<dbReference type="RefSeq" id="WP_109240496.1">
    <property type="nucleotide sequence ID" value="NZ_QJJG01000019.1"/>
</dbReference>
<dbReference type="InterPro" id="IPR013012">
    <property type="entry name" value="PTS_EIIB_3"/>
</dbReference>
<evidence type="ECO:0000256" key="7">
    <source>
        <dbReference type="PROSITE-ProRule" id="PRU00423"/>
    </source>
</evidence>
<dbReference type="InterPro" id="IPR051819">
    <property type="entry name" value="PTS_sugar-specific_EIIB"/>
</dbReference>
<reference evidence="9 10" key="1">
    <citation type="submission" date="2018-05" db="EMBL/GenBank/DDBJ databases">
        <title>Freshwater and sediment microbial communities from various areas in North America, analyzing microbe dynamics in response to fracking.</title>
        <authorList>
            <person name="Lamendella R."/>
        </authorList>
    </citation>
    <scope>NUCLEOTIDE SEQUENCE [LARGE SCALE GENOMIC DNA]</scope>
    <source>
        <strain evidence="9 10">67</strain>
    </source>
</reference>
<proteinExistence type="predicted"/>
<evidence type="ECO:0000256" key="4">
    <source>
        <dbReference type="ARBA" id="ARBA00022679"/>
    </source>
</evidence>
<evidence type="ECO:0000313" key="10">
    <source>
        <dbReference type="Proteomes" id="UP000247485"/>
    </source>
</evidence>
<evidence type="ECO:0000313" key="9">
    <source>
        <dbReference type="EMBL" id="PXW39559.1"/>
    </source>
</evidence>
<gene>
    <name evidence="9" type="ORF">DET57_11944</name>
</gene>
<dbReference type="PROSITE" id="PS51100">
    <property type="entry name" value="PTS_EIIB_TYPE_3"/>
    <property type="match status" value="1"/>
</dbReference>
<dbReference type="InterPro" id="IPR036095">
    <property type="entry name" value="PTS_EIIB-like_sf"/>
</dbReference>
<comment type="caution">
    <text evidence="9">The sequence shown here is derived from an EMBL/GenBank/DDBJ whole genome shotgun (WGS) entry which is preliminary data.</text>
</comment>
<dbReference type="GO" id="GO:0008982">
    <property type="term" value="F:protein-N(PI)-phosphohistidine-sugar phosphotransferase activity"/>
    <property type="evidence" value="ECO:0007669"/>
    <property type="project" value="InterPro"/>
</dbReference>
<evidence type="ECO:0000256" key="3">
    <source>
        <dbReference type="ARBA" id="ARBA00022597"/>
    </source>
</evidence>
<dbReference type="AlphaFoldDB" id="A0A318FCZ4"/>
<keyword evidence="5" id="KW-0598">Phosphotransferase system</keyword>
<dbReference type="EMBL" id="QJJG01000019">
    <property type="protein sequence ID" value="PXW39559.1"/>
    <property type="molecule type" value="Genomic_DNA"/>
</dbReference>
<name>A0A318FCZ4_KLEOX</name>
<dbReference type="PANTHER" id="PTHR34581:SF2">
    <property type="entry name" value="PTS SYSTEM N,N'-DIACETYLCHITOBIOSE-SPECIFIC EIIB COMPONENT"/>
    <property type="match status" value="1"/>
</dbReference>
<evidence type="ECO:0000256" key="1">
    <source>
        <dbReference type="ARBA" id="ARBA00022448"/>
    </source>
</evidence>
<feature type="modified residue" description="Phosphocysteine; by EIIA" evidence="7">
    <location>
        <position position="8"/>
    </location>
</feature>
<organism evidence="9 10">
    <name type="scientific">Klebsiella oxytoca</name>
    <dbReference type="NCBI Taxonomy" id="571"/>
    <lineage>
        <taxon>Bacteria</taxon>
        <taxon>Pseudomonadati</taxon>
        <taxon>Pseudomonadota</taxon>
        <taxon>Gammaproteobacteria</taxon>
        <taxon>Enterobacterales</taxon>
        <taxon>Enterobacteriaceae</taxon>
        <taxon>Klebsiella/Raoultella group</taxon>
        <taxon>Klebsiella</taxon>
    </lineage>
</organism>
<dbReference type="GO" id="GO:0016301">
    <property type="term" value="F:kinase activity"/>
    <property type="evidence" value="ECO:0007669"/>
    <property type="project" value="UniProtKB-KW"/>
</dbReference>
<dbReference type="InterPro" id="IPR003501">
    <property type="entry name" value="PTS_EIIB_2/3"/>
</dbReference>
<accession>A0A318FCZ4</accession>
<feature type="domain" description="PTS EIIB type-3" evidence="8">
    <location>
        <begin position="1"/>
        <end position="99"/>
    </location>
</feature>
<evidence type="ECO:0000256" key="5">
    <source>
        <dbReference type="ARBA" id="ARBA00022683"/>
    </source>
</evidence>